<evidence type="ECO:0000313" key="3">
    <source>
        <dbReference type="EMBL" id="RRD61433.1"/>
    </source>
</evidence>
<name>A0A3P1XWX7_TANFO</name>
<protein>
    <submittedName>
        <fullName evidence="3">Uncharacterized protein</fullName>
    </submittedName>
</protein>
<evidence type="ECO:0000313" key="4">
    <source>
        <dbReference type="Proteomes" id="UP000278609"/>
    </source>
</evidence>
<dbReference type="RefSeq" id="WP_124751407.1">
    <property type="nucleotide sequence ID" value="NZ_RQYS01000022.1"/>
</dbReference>
<feature type="transmembrane region" description="Helical" evidence="2">
    <location>
        <begin position="7"/>
        <end position="25"/>
    </location>
</feature>
<feature type="transmembrane region" description="Helical" evidence="2">
    <location>
        <begin position="67"/>
        <end position="85"/>
    </location>
</feature>
<accession>A0A3P1XWX7</accession>
<reference evidence="3 4" key="1">
    <citation type="submission" date="2018-11" db="EMBL/GenBank/DDBJ databases">
        <title>Genomes From Bacteria Associated with the Canine Oral Cavity: a Test Case for Automated Genome-Based Taxonomic Assignment.</title>
        <authorList>
            <person name="Coil D.A."/>
            <person name="Jospin G."/>
            <person name="Darling A.E."/>
            <person name="Wallis C."/>
            <person name="Davis I.J."/>
            <person name="Harris S."/>
            <person name="Eisen J.A."/>
            <person name="Holcombe L.J."/>
            <person name="O'Flynn C."/>
        </authorList>
    </citation>
    <scope>NUCLEOTIDE SEQUENCE [LARGE SCALE GENOMIC DNA]</scope>
    <source>
        <strain evidence="3 4">OH2617_COT-023</strain>
    </source>
</reference>
<organism evidence="3 4">
    <name type="scientific">Tannerella forsythia</name>
    <name type="common">Bacteroides forsythus</name>
    <dbReference type="NCBI Taxonomy" id="28112"/>
    <lineage>
        <taxon>Bacteria</taxon>
        <taxon>Pseudomonadati</taxon>
        <taxon>Bacteroidota</taxon>
        <taxon>Bacteroidia</taxon>
        <taxon>Bacteroidales</taxon>
        <taxon>Tannerellaceae</taxon>
        <taxon>Tannerella</taxon>
    </lineage>
</organism>
<evidence type="ECO:0000256" key="1">
    <source>
        <dbReference type="SAM" id="MobiDB-lite"/>
    </source>
</evidence>
<feature type="transmembrane region" description="Helical" evidence="2">
    <location>
        <begin position="37"/>
        <end position="55"/>
    </location>
</feature>
<evidence type="ECO:0000256" key="2">
    <source>
        <dbReference type="SAM" id="Phobius"/>
    </source>
</evidence>
<feature type="region of interest" description="Disordered" evidence="1">
    <location>
        <begin position="124"/>
        <end position="144"/>
    </location>
</feature>
<comment type="caution">
    <text evidence="3">The sequence shown here is derived from an EMBL/GenBank/DDBJ whole genome shotgun (WGS) entry which is preliminary data.</text>
</comment>
<dbReference type="AlphaFoldDB" id="A0A3P1XWX7"/>
<dbReference type="EMBL" id="RQYS01000022">
    <property type="protein sequence ID" value="RRD61433.1"/>
    <property type="molecule type" value="Genomic_DNA"/>
</dbReference>
<proteinExistence type="predicted"/>
<dbReference type="Proteomes" id="UP000278609">
    <property type="component" value="Unassembled WGS sequence"/>
</dbReference>
<keyword evidence="2" id="KW-1133">Transmembrane helix</keyword>
<keyword evidence="2" id="KW-0472">Membrane</keyword>
<keyword evidence="2" id="KW-0812">Transmembrane</keyword>
<sequence length="144" mass="16870">MNSKTIWRIWLLIAVTIFLIGLWQLDFSDLSFYANTNAYTIILASACMMAAWAFIRRNHLTLKSRYFILNVLIGASCLYFLLFVVLNITDASLTRRFLRIIPPFCWMMFALTMKKDLKKYHQNNPIDSEKKKDNRPSPPLKKQG</sequence>
<gene>
    <name evidence="3" type="ORF">EII40_06185</name>
</gene>